<keyword evidence="1" id="KW-0547">Nucleotide-binding</keyword>
<name>A0ACD4NI03_9HYPH</name>
<keyword evidence="1" id="KW-0067">ATP-binding</keyword>
<gene>
    <name evidence="1" type="ORF">OXU80_16115</name>
</gene>
<reference evidence="1" key="1">
    <citation type="submission" date="2022-11" db="EMBL/GenBank/DDBJ databases">
        <title>beta-Carotene-producing bacterium, Jeongeuplla avenae sp. nov., alleviates the salt stress of Arabidopsis seedlings.</title>
        <authorList>
            <person name="Jiang L."/>
            <person name="Lee J."/>
        </authorList>
    </citation>
    <scope>NUCLEOTIDE SEQUENCE</scope>
    <source>
        <strain evidence="1">DY_R2A_6</strain>
    </source>
</reference>
<dbReference type="Proteomes" id="UP001163223">
    <property type="component" value="Chromosome"/>
</dbReference>
<protein>
    <submittedName>
        <fullName evidence="1">ATP-binding protein</fullName>
    </submittedName>
</protein>
<keyword evidence="2" id="KW-1185">Reference proteome</keyword>
<organism evidence="1 2">
    <name type="scientific">Antarcticirhabdus aurantiaca</name>
    <dbReference type="NCBI Taxonomy" id="2606717"/>
    <lineage>
        <taxon>Bacteria</taxon>
        <taxon>Pseudomonadati</taxon>
        <taxon>Pseudomonadota</taxon>
        <taxon>Alphaproteobacteria</taxon>
        <taxon>Hyphomicrobiales</taxon>
        <taxon>Aurantimonadaceae</taxon>
        <taxon>Antarcticirhabdus</taxon>
    </lineage>
</organism>
<accession>A0ACD4NI03</accession>
<sequence>MSREADLARRLDGLRHGLARAQGRRDAFRARAEALEREVGSAKGRLLLKDEAEGFLDALQTEANRRTVESFETLLSAFVSEVLPGEKPVSLELSTERGLPALDIGLKRPDGSREDILEDNGGALTNVVGVALRLIAVVKAGAGRFLALDEADCWIAPDRIPAFYRVIEQGAERLGIQCLTVSHHDVARFESGIAVSRLVGEPVTGIAIASPDMDEAWSDAAPGLRFVRLRDIQGAQDATLRLSPGVNALTGPNNRGKSTFIRALRAVFYGEARDSLVRAGASSGTIEIGAQHGRTLRFVRRPRRSPVNLWSLHEADGSVVEENGLRCETGGRAVPDWVGEVFGIARVGELDVHVAHQKFPVFLLGETPARRSAVLAIGREAAFIADMQAIHRERSTRDAALVRNGERDLTETRAALARFAGLEAVSVEIEAAARRLAEIDVGRGRREAMASARETIVEARRRIVTIRARAACLDALPSGADLAGLAVGMAASRERSATAARLAATMDALAAARGRFAAASQSIAETAGEIERVTNELGGACPTCGAPLDSSARHAHAA</sequence>
<evidence type="ECO:0000313" key="1">
    <source>
        <dbReference type="EMBL" id="WAJ26417.1"/>
    </source>
</evidence>
<proteinExistence type="predicted"/>
<dbReference type="EMBL" id="CP113520">
    <property type="protein sequence ID" value="WAJ26417.1"/>
    <property type="molecule type" value="Genomic_DNA"/>
</dbReference>
<evidence type="ECO:0000313" key="2">
    <source>
        <dbReference type="Proteomes" id="UP001163223"/>
    </source>
</evidence>